<organism evidence="2 3">
    <name type="scientific">Trifolium pratense</name>
    <name type="common">Red clover</name>
    <dbReference type="NCBI Taxonomy" id="57577"/>
    <lineage>
        <taxon>Eukaryota</taxon>
        <taxon>Viridiplantae</taxon>
        <taxon>Streptophyta</taxon>
        <taxon>Embryophyta</taxon>
        <taxon>Tracheophyta</taxon>
        <taxon>Spermatophyta</taxon>
        <taxon>Magnoliopsida</taxon>
        <taxon>eudicotyledons</taxon>
        <taxon>Gunneridae</taxon>
        <taxon>Pentapetalae</taxon>
        <taxon>rosids</taxon>
        <taxon>fabids</taxon>
        <taxon>Fabales</taxon>
        <taxon>Fabaceae</taxon>
        <taxon>Papilionoideae</taxon>
        <taxon>50 kb inversion clade</taxon>
        <taxon>NPAAA clade</taxon>
        <taxon>Hologalegina</taxon>
        <taxon>IRL clade</taxon>
        <taxon>Trifolieae</taxon>
        <taxon>Trifolium</taxon>
    </lineage>
</organism>
<keyword evidence="1" id="KW-0808">Transferase</keyword>
<evidence type="ECO:0000256" key="1">
    <source>
        <dbReference type="ARBA" id="ARBA00022679"/>
    </source>
</evidence>
<dbReference type="GO" id="GO:0009570">
    <property type="term" value="C:chloroplast stroma"/>
    <property type="evidence" value="ECO:0007669"/>
    <property type="project" value="TreeGrafter"/>
</dbReference>
<reference evidence="2 3" key="2">
    <citation type="journal article" date="2017" name="Front. Plant Sci.">
        <title>Gene Classification and Mining of Molecular Markers Useful in Red Clover (Trifolium pratense) Breeding.</title>
        <authorList>
            <person name="Istvanek J."/>
            <person name="Dluhosova J."/>
            <person name="Dluhos P."/>
            <person name="Patkova L."/>
            <person name="Nedelnik J."/>
            <person name="Repkova J."/>
        </authorList>
    </citation>
    <scope>NUCLEOTIDE SEQUENCE [LARGE SCALE GENOMIC DNA]</scope>
    <source>
        <strain evidence="3">cv. Tatra</strain>
        <tissue evidence="2">Young leaves</tissue>
    </source>
</reference>
<dbReference type="STRING" id="57577.A0A2K3LZ33"/>
<protein>
    <submittedName>
        <fullName evidence="2">Dehydrodolichyl diphosphate synthase 2-like protein</fullName>
    </submittedName>
</protein>
<dbReference type="SUPFAM" id="SSF64005">
    <property type="entry name" value="Undecaprenyl diphosphate synthase"/>
    <property type="match status" value="1"/>
</dbReference>
<accession>A0A2K3LZ33</accession>
<name>A0A2K3LZ33_TRIPR</name>
<dbReference type="EMBL" id="ASHM01044877">
    <property type="protein sequence ID" value="PNX83773.1"/>
    <property type="molecule type" value="Genomic_DNA"/>
</dbReference>
<dbReference type="GO" id="GO:0009409">
    <property type="term" value="P:response to cold"/>
    <property type="evidence" value="ECO:0007669"/>
    <property type="project" value="TreeGrafter"/>
</dbReference>
<dbReference type="GO" id="GO:0009668">
    <property type="term" value="P:plastid membrane organization"/>
    <property type="evidence" value="ECO:0007669"/>
    <property type="project" value="TreeGrafter"/>
</dbReference>
<dbReference type="AlphaFoldDB" id="A0A2K3LZ33"/>
<dbReference type="InterPro" id="IPR001441">
    <property type="entry name" value="UPP_synth-like"/>
</dbReference>
<dbReference type="PANTHER" id="PTHR10291">
    <property type="entry name" value="DEHYDRODOLICHYL DIPHOSPHATE SYNTHASE FAMILY MEMBER"/>
    <property type="match status" value="1"/>
</dbReference>
<dbReference type="Gene3D" id="3.40.1180.10">
    <property type="entry name" value="Decaprenyl diphosphate synthase-like"/>
    <property type="match status" value="1"/>
</dbReference>
<reference evidence="2 3" key="1">
    <citation type="journal article" date="2014" name="Am. J. Bot.">
        <title>Genome assembly and annotation for red clover (Trifolium pratense; Fabaceae).</title>
        <authorList>
            <person name="Istvanek J."/>
            <person name="Jaros M."/>
            <person name="Krenek A."/>
            <person name="Repkova J."/>
        </authorList>
    </citation>
    <scope>NUCLEOTIDE SEQUENCE [LARGE SCALE GENOMIC DNA]</scope>
    <source>
        <strain evidence="3">cv. Tatra</strain>
        <tissue evidence="2">Young leaves</tissue>
    </source>
</reference>
<evidence type="ECO:0000313" key="3">
    <source>
        <dbReference type="Proteomes" id="UP000236291"/>
    </source>
</evidence>
<sequence length="130" mass="14651">MIVTKCDTRAAVANNIPKVALGDEVEGGTSLDEDLTMPAELKMELMPKHVAVIMDGNRRWAEMRGLPLSEGYIAGIKSLKRMVKLCLSWEIKVLTIFMFSTDNWARSKVVVEFFFSLLERLVNSEIEAIM</sequence>
<feature type="non-terminal residue" evidence="2">
    <location>
        <position position="130"/>
    </location>
</feature>
<proteinExistence type="predicted"/>
<dbReference type="InterPro" id="IPR036424">
    <property type="entry name" value="UPP_synth-like_sf"/>
</dbReference>
<dbReference type="Pfam" id="PF01255">
    <property type="entry name" value="Prenyltransf"/>
    <property type="match status" value="1"/>
</dbReference>
<dbReference type="GO" id="GO:0016094">
    <property type="term" value="P:polyprenol biosynthetic process"/>
    <property type="evidence" value="ECO:0007669"/>
    <property type="project" value="TreeGrafter"/>
</dbReference>
<comment type="caution">
    <text evidence="2">The sequence shown here is derived from an EMBL/GenBank/DDBJ whole genome shotgun (WGS) entry which is preliminary data.</text>
</comment>
<evidence type="ECO:0000313" key="2">
    <source>
        <dbReference type="EMBL" id="PNX83773.1"/>
    </source>
</evidence>
<gene>
    <name evidence="2" type="ORF">L195_g039821</name>
</gene>
<dbReference type="PANTHER" id="PTHR10291:SF0">
    <property type="entry name" value="DEHYDRODOLICHYL DIPHOSPHATE SYNTHASE 2"/>
    <property type="match status" value="1"/>
</dbReference>
<dbReference type="Proteomes" id="UP000236291">
    <property type="component" value="Unassembled WGS sequence"/>
</dbReference>
<dbReference type="GO" id="GO:0045547">
    <property type="term" value="F:ditrans,polycis-polyprenyl diphosphate synthase [(2E,6E)-farnesyl diphosphate specific] activity"/>
    <property type="evidence" value="ECO:0007669"/>
    <property type="project" value="TreeGrafter"/>
</dbReference>